<keyword evidence="7" id="KW-0809">Transit peptide</keyword>
<keyword evidence="9" id="KW-0408">Iron</keyword>
<dbReference type="GO" id="GO:0005739">
    <property type="term" value="C:mitochondrion"/>
    <property type="evidence" value="ECO:0007669"/>
    <property type="project" value="UniProtKB-SubCell"/>
</dbReference>
<comment type="subcellular location">
    <subcellularLocation>
        <location evidence="1">Mitochondrion</location>
    </subcellularLocation>
</comment>
<comment type="catalytic activity">
    <reaction evidence="12">
        <text>4 Fe(2+) + O2 + 4 H(+) = 4 Fe(3+) + 2 H2O</text>
        <dbReference type="Rhea" id="RHEA:11148"/>
        <dbReference type="ChEBI" id="CHEBI:15377"/>
        <dbReference type="ChEBI" id="CHEBI:15378"/>
        <dbReference type="ChEBI" id="CHEBI:15379"/>
        <dbReference type="ChEBI" id="CHEBI:29033"/>
        <dbReference type="ChEBI" id="CHEBI:29034"/>
        <dbReference type="EC" id="1.16.3.1"/>
    </reaction>
</comment>
<dbReference type="PROSITE" id="PS50810">
    <property type="entry name" value="FRATAXIN_2"/>
    <property type="match status" value="1"/>
</dbReference>
<organism evidence="13 14">
    <name type="scientific">Dictyostelium firmibasis</name>
    <dbReference type="NCBI Taxonomy" id="79012"/>
    <lineage>
        <taxon>Eukaryota</taxon>
        <taxon>Amoebozoa</taxon>
        <taxon>Evosea</taxon>
        <taxon>Eumycetozoa</taxon>
        <taxon>Dictyostelia</taxon>
        <taxon>Dictyosteliales</taxon>
        <taxon>Dictyosteliaceae</taxon>
        <taxon>Dictyostelium</taxon>
    </lineage>
</organism>
<evidence type="ECO:0000256" key="6">
    <source>
        <dbReference type="ARBA" id="ARBA00022496"/>
    </source>
</evidence>
<evidence type="ECO:0000256" key="2">
    <source>
        <dbReference type="ARBA" id="ARBA00008183"/>
    </source>
</evidence>
<dbReference type="Pfam" id="PF01491">
    <property type="entry name" value="Frataxin_Cyay"/>
    <property type="match status" value="1"/>
</dbReference>
<dbReference type="GO" id="GO:0008198">
    <property type="term" value="F:ferrous iron binding"/>
    <property type="evidence" value="ECO:0007669"/>
    <property type="project" value="TreeGrafter"/>
</dbReference>
<proteinExistence type="inferred from homology"/>
<keyword evidence="10" id="KW-0406">Ion transport</keyword>
<protein>
    <recommendedName>
        <fullName evidence="3">ferroxidase</fullName>
        <ecNumber evidence="3">1.16.3.1</ecNumber>
    </recommendedName>
</protein>
<comment type="caution">
    <text evidence="13">The sequence shown here is derived from an EMBL/GenBank/DDBJ whole genome shotgun (WGS) entry which is preliminary data.</text>
</comment>
<evidence type="ECO:0000256" key="10">
    <source>
        <dbReference type="ARBA" id="ARBA00023065"/>
    </source>
</evidence>
<comment type="similarity">
    <text evidence="2">Belongs to the frataxin family.</text>
</comment>
<evidence type="ECO:0000313" key="13">
    <source>
        <dbReference type="EMBL" id="KAK5582049.1"/>
    </source>
</evidence>
<keyword evidence="6" id="KW-0410">Iron transport</keyword>
<dbReference type="GO" id="GO:0051537">
    <property type="term" value="F:2 iron, 2 sulfur cluster binding"/>
    <property type="evidence" value="ECO:0007669"/>
    <property type="project" value="TreeGrafter"/>
</dbReference>
<gene>
    <name evidence="13" type="ORF">RB653_003631</name>
</gene>
<evidence type="ECO:0000256" key="11">
    <source>
        <dbReference type="ARBA" id="ARBA00023128"/>
    </source>
</evidence>
<dbReference type="EMBL" id="JAVFKY010000001">
    <property type="protein sequence ID" value="KAK5582049.1"/>
    <property type="molecule type" value="Genomic_DNA"/>
</dbReference>
<keyword evidence="8" id="KW-0560">Oxidoreductase</keyword>
<keyword evidence="5" id="KW-0813">Transport</keyword>
<dbReference type="InterPro" id="IPR017789">
    <property type="entry name" value="Frataxin"/>
</dbReference>
<dbReference type="InterPro" id="IPR036524">
    <property type="entry name" value="Frataxin/CyaY_sf"/>
</dbReference>
<dbReference type="GO" id="GO:0008199">
    <property type="term" value="F:ferric iron binding"/>
    <property type="evidence" value="ECO:0007669"/>
    <property type="project" value="InterPro"/>
</dbReference>
<dbReference type="GO" id="GO:0034986">
    <property type="term" value="F:iron chaperone activity"/>
    <property type="evidence" value="ECO:0007669"/>
    <property type="project" value="TreeGrafter"/>
</dbReference>
<evidence type="ECO:0000256" key="3">
    <source>
        <dbReference type="ARBA" id="ARBA00013107"/>
    </source>
</evidence>
<dbReference type="AlphaFoldDB" id="A0AAN7YRS9"/>
<keyword evidence="14" id="KW-1185">Reference proteome</keyword>
<dbReference type="SMART" id="SM01219">
    <property type="entry name" value="Frataxin_Cyay"/>
    <property type="match status" value="1"/>
</dbReference>
<dbReference type="SUPFAM" id="SSF55387">
    <property type="entry name" value="Frataxin/Nqo15-like"/>
    <property type="match status" value="1"/>
</dbReference>
<dbReference type="InterPro" id="IPR002908">
    <property type="entry name" value="Frataxin/CyaY"/>
</dbReference>
<dbReference type="Proteomes" id="UP001344447">
    <property type="component" value="Unassembled WGS sequence"/>
</dbReference>
<dbReference type="PROSITE" id="PS01344">
    <property type="entry name" value="FRATAXIN_1"/>
    <property type="match status" value="1"/>
</dbReference>
<evidence type="ECO:0000256" key="9">
    <source>
        <dbReference type="ARBA" id="ARBA00023004"/>
    </source>
</evidence>
<evidence type="ECO:0000256" key="12">
    <source>
        <dbReference type="ARBA" id="ARBA00047990"/>
    </source>
</evidence>
<evidence type="ECO:0000313" key="14">
    <source>
        <dbReference type="Proteomes" id="UP001344447"/>
    </source>
</evidence>
<dbReference type="GO" id="GO:0004322">
    <property type="term" value="F:ferroxidase activity"/>
    <property type="evidence" value="ECO:0007669"/>
    <property type="project" value="UniProtKB-EC"/>
</dbReference>
<dbReference type="NCBIfam" id="TIGR03421">
    <property type="entry name" value="FeS_CyaY"/>
    <property type="match status" value="1"/>
</dbReference>
<dbReference type="NCBIfam" id="TIGR03422">
    <property type="entry name" value="mito_frataxin"/>
    <property type="match status" value="1"/>
</dbReference>
<dbReference type="PANTHER" id="PTHR16821:SF2">
    <property type="entry name" value="FRATAXIN, MITOCHONDRIAL"/>
    <property type="match status" value="1"/>
</dbReference>
<evidence type="ECO:0000256" key="1">
    <source>
        <dbReference type="ARBA" id="ARBA00004173"/>
    </source>
</evidence>
<keyword evidence="11" id="KW-0496">Mitochondrion</keyword>
<reference evidence="13 14" key="1">
    <citation type="submission" date="2023-11" db="EMBL/GenBank/DDBJ databases">
        <title>Dfirmibasis_genome.</title>
        <authorList>
            <person name="Edelbroek B."/>
            <person name="Kjellin J."/>
            <person name="Jerlstrom-Hultqvist J."/>
            <person name="Soderbom F."/>
        </authorList>
    </citation>
    <scope>NUCLEOTIDE SEQUENCE [LARGE SCALE GENOMIC DNA]</scope>
    <source>
        <strain evidence="13 14">TNS-C-14</strain>
    </source>
</reference>
<evidence type="ECO:0000256" key="4">
    <source>
        <dbReference type="ARBA" id="ARBA00022434"/>
    </source>
</evidence>
<name>A0AAN7YRS9_9MYCE</name>
<evidence type="ECO:0000256" key="8">
    <source>
        <dbReference type="ARBA" id="ARBA00023002"/>
    </source>
</evidence>
<keyword evidence="4" id="KW-0409">Iron storage</keyword>
<dbReference type="InterPro" id="IPR020895">
    <property type="entry name" value="Frataxin_CS"/>
</dbReference>
<evidence type="ECO:0000256" key="5">
    <source>
        <dbReference type="ARBA" id="ARBA00022448"/>
    </source>
</evidence>
<sequence length="193" mass="22111">MIANLLKETSNRAYTNLLFSSIRNRILVNNISTTSKWSLTNKQVSPITSQLNIFTTTTTNTTTTHNKKSYSTVNSNNKNPISDVYLFHEIVDKEFELFIDKLEILNEANTCEGFEIEGNDGVLTVIVGKKGTYVINKQTPNRQIWWSSPLSGPKRFDYDSVKKSWVDNRDGTPLRQLFNSEILTLCKYDMKIE</sequence>
<evidence type="ECO:0000256" key="7">
    <source>
        <dbReference type="ARBA" id="ARBA00022946"/>
    </source>
</evidence>
<dbReference type="Gene3D" id="3.30.920.10">
    <property type="entry name" value="Frataxin/CyaY"/>
    <property type="match status" value="1"/>
</dbReference>
<dbReference type="PANTHER" id="PTHR16821">
    <property type="entry name" value="FRATAXIN"/>
    <property type="match status" value="1"/>
</dbReference>
<dbReference type="GO" id="GO:0016226">
    <property type="term" value="P:iron-sulfur cluster assembly"/>
    <property type="evidence" value="ECO:0007669"/>
    <property type="project" value="InterPro"/>
</dbReference>
<accession>A0AAN7YRS9</accession>
<dbReference type="GO" id="GO:0006879">
    <property type="term" value="P:intracellular iron ion homeostasis"/>
    <property type="evidence" value="ECO:0007669"/>
    <property type="project" value="UniProtKB-KW"/>
</dbReference>
<dbReference type="EC" id="1.16.3.1" evidence="3"/>
<dbReference type="GO" id="GO:0006826">
    <property type="term" value="P:iron ion transport"/>
    <property type="evidence" value="ECO:0007669"/>
    <property type="project" value="UniProtKB-KW"/>
</dbReference>